<dbReference type="EMBL" id="JAACNO010000726">
    <property type="protein sequence ID" value="KAF4145473.1"/>
    <property type="molecule type" value="Genomic_DNA"/>
</dbReference>
<reference evidence="1" key="1">
    <citation type="submission" date="2020-03" db="EMBL/GenBank/DDBJ databases">
        <title>Hybrid Assembly of Korean Phytophthora infestans isolates.</title>
        <authorList>
            <person name="Prokchorchik M."/>
            <person name="Lee Y."/>
            <person name="Seo J."/>
            <person name="Cho J.-H."/>
            <person name="Park Y.-E."/>
            <person name="Jang D.-C."/>
            <person name="Im J.-S."/>
            <person name="Choi J.-G."/>
            <person name="Park H.-J."/>
            <person name="Lee G.-B."/>
            <person name="Lee Y.-G."/>
            <person name="Hong S.-Y."/>
            <person name="Cho K."/>
            <person name="Sohn K.H."/>
        </authorList>
    </citation>
    <scope>NUCLEOTIDE SEQUENCE</scope>
    <source>
        <strain evidence="1">KR_2_A2</strain>
    </source>
</reference>
<sequence length="105" mass="11985">MYLPQTSRLYGAAIAAPKFADQRLESRTRVDYTGSLRRFTAFCIADGYPDPMKQRFVQLPGVLAASIIQLATANKRRWPAEKLRAAISWHYAKPKMFSDGHPRDR</sequence>
<evidence type="ECO:0000313" key="2">
    <source>
        <dbReference type="Proteomes" id="UP000704712"/>
    </source>
</evidence>
<dbReference type="Proteomes" id="UP000704712">
    <property type="component" value="Unassembled WGS sequence"/>
</dbReference>
<proteinExistence type="predicted"/>
<dbReference type="AlphaFoldDB" id="A0A8S9UYQ0"/>
<accession>A0A8S9UYQ0</accession>
<evidence type="ECO:0000313" key="1">
    <source>
        <dbReference type="EMBL" id="KAF4145473.1"/>
    </source>
</evidence>
<protein>
    <submittedName>
        <fullName evidence="1">Uncharacterized protein</fullName>
    </submittedName>
</protein>
<comment type="caution">
    <text evidence="1">The sequence shown here is derived from an EMBL/GenBank/DDBJ whole genome shotgun (WGS) entry which is preliminary data.</text>
</comment>
<gene>
    <name evidence="1" type="ORF">GN958_ATG05276</name>
</gene>
<name>A0A8S9UYQ0_PHYIN</name>
<organism evidence="1 2">
    <name type="scientific">Phytophthora infestans</name>
    <name type="common">Potato late blight agent</name>
    <name type="synonym">Botrytis infestans</name>
    <dbReference type="NCBI Taxonomy" id="4787"/>
    <lineage>
        <taxon>Eukaryota</taxon>
        <taxon>Sar</taxon>
        <taxon>Stramenopiles</taxon>
        <taxon>Oomycota</taxon>
        <taxon>Peronosporomycetes</taxon>
        <taxon>Peronosporales</taxon>
        <taxon>Peronosporaceae</taxon>
        <taxon>Phytophthora</taxon>
    </lineage>
</organism>